<evidence type="ECO:0000259" key="2">
    <source>
        <dbReference type="Pfam" id="PF13449"/>
    </source>
</evidence>
<evidence type="ECO:0000313" key="6">
    <source>
        <dbReference type="Proteomes" id="UP000320475"/>
    </source>
</evidence>
<dbReference type="InterPro" id="IPR027372">
    <property type="entry name" value="Phytase-like_dom"/>
</dbReference>
<dbReference type="EMBL" id="QEAM01000550">
    <property type="protein sequence ID" value="TPX38882.1"/>
    <property type="molecule type" value="Genomic_DNA"/>
</dbReference>
<protein>
    <recommendedName>
        <fullName evidence="2">Phytase-like domain-containing protein</fullName>
    </recommendedName>
</protein>
<feature type="chain" id="PRO_5033463725" description="Phytase-like domain-containing protein" evidence="1">
    <location>
        <begin position="20"/>
        <end position="304"/>
    </location>
</feature>
<keyword evidence="5" id="KW-1185">Reference proteome</keyword>
<organism evidence="3 6">
    <name type="scientific">Synchytrium endobioticum</name>
    <dbReference type="NCBI Taxonomy" id="286115"/>
    <lineage>
        <taxon>Eukaryota</taxon>
        <taxon>Fungi</taxon>
        <taxon>Fungi incertae sedis</taxon>
        <taxon>Chytridiomycota</taxon>
        <taxon>Chytridiomycota incertae sedis</taxon>
        <taxon>Chytridiomycetes</taxon>
        <taxon>Synchytriales</taxon>
        <taxon>Synchytriaceae</taxon>
        <taxon>Synchytrium</taxon>
    </lineage>
</organism>
<sequence length="304" mass="34214">MPRCIVVAAIVLLLTTAICYTRSLKAHRFHQPPDSVCAGESIYQLSKFEPSDLDFDDQTDTLYVVSDNGKLAALDVNGTIRHQWRVQKKLDLEGVTLIPTRHDVVYLGVEYPAEIVEFHLSQGIITRRWLIQDVYDRYPPPSFSTNAGLESLVYIPCDHGYLYAGRQADTRVFMFDIPSANTNSLAFRGTFVPPGPAIDLSAMTVYKNTLFFLYDKPRQLVGVDLSDPKWRPTGNEAVNVDAKRDLGKGHLHMHRDGMEGLVINGKHAFIAIDTKAEKDLLKFTLSAFWYCFSNDGDVKVLADR</sequence>
<accession>A0A507CH68</accession>
<dbReference type="OrthoDB" id="2150742at2759"/>
<reference evidence="5 6" key="1">
    <citation type="journal article" date="2019" name="Sci. Rep.">
        <title>Comparative genomics of chytrid fungi reveal insights into the obligate biotrophic and pathogenic lifestyle of Synchytrium endobioticum.</title>
        <authorList>
            <person name="van de Vossenberg B.T.L.H."/>
            <person name="Warris S."/>
            <person name="Nguyen H.D.T."/>
            <person name="van Gent-Pelzer M.P.E."/>
            <person name="Joly D.L."/>
            <person name="van de Geest H.C."/>
            <person name="Bonants P.J.M."/>
            <person name="Smith D.S."/>
            <person name="Levesque C.A."/>
            <person name="van der Lee T.A.J."/>
        </authorList>
    </citation>
    <scope>NUCLEOTIDE SEQUENCE [LARGE SCALE GENOMIC DNA]</scope>
    <source>
        <strain evidence="3 6">LEV6574</strain>
        <strain evidence="4 5">MB42</strain>
    </source>
</reference>
<proteinExistence type="predicted"/>
<dbReference type="SUPFAM" id="SSF75011">
    <property type="entry name" value="3-carboxy-cis,cis-mucoante lactonizing enzyme"/>
    <property type="match status" value="1"/>
</dbReference>
<evidence type="ECO:0000313" key="4">
    <source>
        <dbReference type="EMBL" id="TPX40150.1"/>
    </source>
</evidence>
<dbReference type="Proteomes" id="UP000320475">
    <property type="component" value="Unassembled WGS sequence"/>
</dbReference>
<dbReference type="EMBL" id="QEAN01000325">
    <property type="protein sequence ID" value="TPX40150.1"/>
    <property type="molecule type" value="Genomic_DNA"/>
</dbReference>
<evidence type="ECO:0000313" key="5">
    <source>
        <dbReference type="Proteomes" id="UP000317494"/>
    </source>
</evidence>
<dbReference type="AlphaFoldDB" id="A0A507CH68"/>
<feature type="domain" description="Phytase-like" evidence="2">
    <location>
        <begin position="51"/>
        <end position="209"/>
    </location>
</feature>
<dbReference type="VEuPathDB" id="FungiDB:SeMB42_g06127"/>
<comment type="caution">
    <text evidence="3">The sequence shown here is derived from an EMBL/GenBank/DDBJ whole genome shotgun (WGS) entry which is preliminary data.</text>
</comment>
<evidence type="ECO:0000256" key="1">
    <source>
        <dbReference type="SAM" id="SignalP"/>
    </source>
</evidence>
<dbReference type="Proteomes" id="UP000317494">
    <property type="component" value="Unassembled WGS sequence"/>
</dbReference>
<name>A0A507CH68_9FUNG</name>
<feature type="signal peptide" evidence="1">
    <location>
        <begin position="1"/>
        <end position="19"/>
    </location>
</feature>
<keyword evidence="1" id="KW-0732">Signal</keyword>
<dbReference type="Pfam" id="PF13449">
    <property type="entry name" value="Phytase-like"/>
    <property type="match status" value="1"/>
</dbReference>
<gene>
    <name evidence="3" type="ORF">SeLEV6574_g07544</name>
    <name evidence="4" type="ORF">SeMB42_g06127</name>
</gene>
<evidence type="ECO:0000313" key="3">
    <source>
        <dbReference type="EMBL" id="TPX38882.1"/>
    </source>
</evidence>